<dbReference type="AlphaFoldDB" id="A0A1W1Y0J2"/>
<evidence type="ECO:0000256" key="1">
    <source>
        <dbReference type="ARBA" id="ARBA00022435"/>
    </source>
</evidence>
<dbReference type="GO" id="GO:0004674">
    <property type="term" value="F:protein serine/threonine kinase activity"/>
    <property type="evidence" value="ECO:0007669"/>
    <property type="project" value="UniProtKB-KW"/>
</dbReference>
<dbReference type="STRING" id="1121001.SAMN02745857_03757"/>
<evidence type="ECO:0000256" key="4">
    <source>
        <dbReference type="ARBA" id="ARBA00022532"/>
    </source>
</evidence>
<keyword evidence="8 11" id="KW-0378">Hydrolase</keyword>
<comment type="function">
    <text evidence="11">Bifunctional enzyme which can phosphorylate or dephosphorylate isocitrate dehydrogenase (IDH) on a specific serine residue. This is a regulatory mechanism which enables bacteria to bypass the Krebs cycle via the glyoxylate shunt in response to the source of carbon. When bacteria are grown on glucose, IDH is fully active and unphosphorylated, but when grown on acetate or ethanol, the activity of IDH declines drastically concomitant with its phosphorylation.</text>
</comment>
<accession>A0A1W1Y0J2</accession>
<dbReference type="RefSeq" id="WP_084092693.1">
    <property type="nucleotide sequence ID" value="NZ_FWXD01000033.1"/>
</dbReference>
<gene>
    <name evidence="11" type="primary">aceK</name>
    <name evidence="14" type="ORF">SAMN02745857_03757</name>
</gene>
<evidence type="ECO:0000256" key="11">
    <source>
        <dbReference type="HAMAP-Rule" id="MF_00747"/>
    </source>
</evidence>
<keyword evidence="4 11" id="KW-0816">Tricarboxylic acid cycle</keyword>
<keyword evidence="10 11" id="KW-0904">Protein phosphatase</keyword>
<evidence type="ECO:0000256" key="7">
    <source>
        <dbReference type="ARBA" id="ARBA00022777"/>
    </source>
</evidence>
<keyword evidence="2 11" id="KW-0963">Cytoplasm</keyword>
<sequence>MSNPVPPHAASPATEAGIAPFSPYAGDAEPGPPVIARAILDGFNRHYLLFRNASRQAQRNFESGNAIAQRDAVRNRIAFYDIRVSEAAERLRHDFRAETLTDAMWARIKVEYIGLLINHKQPELAETFFNSVCCRILHRSYFHNDFIFYRPAVSTEYIEADSQPAWRSYYPTRGGLAHTVERLLLDYRWGLPFVDLKRDVRRVIRALHRHLGHWPRLAFNAQIQVLATPFFRGKAAYIIGRAINGDLDLPFALPLYRNHSGQLYIDAALFEREHIRHLFSLSRAYFLVDMEVPSAYVAFLHDLLPETSRAELYTMLGLGKQGKTMFYRELFQHLRHSSDRFTFAPGIKGMVMIVFTLPSFPFVFKVIKDVIAPPKEVDRKLVREKYLLVKRHDRVGRMADSLEFSDVALPRARCDPALIEELRQLAPSMLEEDGDSIVIRHLYIERRMKPLNVWLDERSGDAIEGIVRDYGNALRELAIANIFPGDMLFKNFGLTRAGRVVFYDYDEIEYMTDCDFRRIPPPPSPEFEMSGEAWYTGHKNEVYPEEFGTFLLYRPDVRAAFTKYHADLLQPAFWQQTKARIQAGIVEDFFPYPQALRFSHRYGKHRD</sequence>
<reference evidence="14 15" key="1">
    <citation type="submission" date="2017-04" db="EMBL/GenBank/DDBJ databases">
        <authorList>
            <person name="Afonso C.L."/>
            <person name="Miller P.J."/>
            <person name="Scott M.A."/>
            <person name="Spackman E."/>
            <person name="Goraichik I."/>
            <person name="Dimitrov K.M."/>
            <person name="Suarez D.L."/>
            <person name="Swayne D.E."/>
        </authorList>
    </citation>
    <scope>NUCLEOTIDE SEQUENCE [LARGE SCALE GENOMIC DNA]</scope>
    <source>
        <strain evidence="14 15">DSM 23236</strain>
    </source>
</reference>
<dbReference type="GO" id="GO:0005737">
    <property type="term" value="C:cytoplasm"/>
    <property type="evidence" value="ECO:0007669"/>
    <property type="project" value="UniProtKB-SubCell"/>
</dbReference>
<evidence type="ECO:0000256" key="5">
    <source>
        <dbReference type="ARBA" id="ARBA00022679"/>
    </source>
</evidence>
<keyword evidence="7 11" id="KW-0418">Kinase</keyword>
<evidence type="ECO:0000256" key="2">
    <source>
        <dbReference type="ARBA" id="ARBA00022490"/>
    </source>
</evidence>
<dbReference type="GO" id="GO:0006099">
    <property type="term" value="P:tricarboxylic acid cycle"/>
    <property type="evidence" value="ECO:0007669"/>
    <property type="project" value="UniProtKB-UniRule"/>
</dbReference>
<dbReference type="GO" id="GO:0008772">
    <property type="term" value="F:[isocitrate dehydrogenase (NADP+)] kinase activity"/>
    <property type="evidence" value="ECO:0007669"/>
    <property type="project" value="UniProtKB-UniRule"/>
</dbReference>
<keyword evidence="9 11" id="KW-0067">ATP-binding</keyword>
<protein>
    <recommendedName>
        <fullName evidence="11">Isocitrate dehydrogenase kinase/phosphatase</fullName>
        <shortName evidence="11">IDH kinase/phosphatase</shortName>
        <shortName evidence="11">IDHK/P</shortName>
        <ecNumber evidence="11">2.7.11.5</ecNumber>
        <ecNumber evidence="11">3.1.3.-</ecNumber>
    </recommendedName>
</protein>
<feature type="binding site" evidence="11">
    <location>
        <position position="365"/>
    </location>
    <ligand>
        <name>ATP</name>
        <dbReference type="ChEBI" id="CHEBI:30616"/>
    </ligand>
</feature>
<name>A0A1W1Y0J2_9NEIS</name>
<keyword evidence="5 11" id="KW-0808">Transferase</keyword>
<dbReference type="GO" id="GO:0006097">
    <property type="term" value="P:glyoxylate cycle"/>
    <property type="evidence" value="ECO:0007669"/>
    <property type="project" value="UniProtKB-UniRule"/>
</dbReference>
<dbReference type="GO" id="GO:0005524">
    <property type="term" value="F:ATP binding"/>
    <property type="evidence" value="ECO:0007669"/>
    <property type="project" value="UniProtKB-UniRule"/>
</dbReference>
<dbReference type="OrthoDB" id="5287793at2"/>
<evidence type="ECO:0000256" key="9">
    <source>
        <dbReference type="ARBA" id="ARBA00022840"/>
    </source>
</evidence>
<keyword evidence="6 11" id="KW-0547">Nucleotide-binding</keyword>
<evidence type="ECO:0000256" key="6">
    <source>
        <dbReference type="ARBA" id="ARBA00022741"/>
    </source>
</evidence>
<evidence type="ECO:0000259" key="13">
    <source>
        <dbReference type="Pfam" id="PF20423"/>
    </source>
</evidence>
<dbReference type="Proteomes" id="UP000192761">
    <property type="component" value="Unassembled WGS sequence"/>
</dbReference>
<dbReference type="GO" id="GO:0004721">
    <property type="term" value="F:phosphoprotein phosphatase activity"/>
    <property type="evidence" value="ECO:0007669"/>
    <property type="project" value="UniProtKB-KW"/>
</dbReference>
<dbReference type="GO" id="GO:0016208">
    <property type="term" value="F:AMP binding"/>
    <property type="evidence" value="ECO:0007669"/>
    <property type="project" value="TreeGrafter"/>
</dbReference>
<dbReference type="NCBIfam" id="NF002804">
    <property type="entry name" value="PRK02946.1"/>
    <property type="match status" value="1"/>
</dbReference>
<dbReference type="GO" id="GO:0006006">
    <property type="term" value="P:glucose metabolic process"/>
    <property type="evidence" value="ECO:0007669"/>
    <property type="project" value="InterPro"/>
</dbReference>
<evidence type="ECO:0000259" key="12">
    <source>
        <dbReference type="Pfam" id="PF06315"/>
    </source>
</evidence>
<evidence type="ECO:0000256" key="3">
    <source>
        <dbReference type="ARBA" id="ARBA00022527"/>
    </source>
</evidence>
<keyword evidence="1 11" id="KW-0329">Glyoxylate bypass</keyword>
<dbReference type="Pfam" id="PF06315">
    <property type="entry name" value="AceK_kinase"/>
    <property type="match status" value="1"/>
</dbReference>
<dbReference type="InterPro" id="IPR010452">
    <property type="entry name" value="Isocitrate_DH_AceK"/>
</dbReference>
<dbReference type="HAMAP" id="MF_00747">
    <property type="entry name" value="AceK"/>
    <property type="match status" value="1"/>
</dbReference>
<dbReference type="PIRSF" id="PIRSF000719">
    <property type="entry name" value="AceK"/>
    <property type="match status" value="1"/>
</dbReference>
<dbReference type="EMBL" id="FWXD01000033">
    <property type="protein sequence ID" value="SMC29311.1"/>
    <property type="molecule type" value="Genomic_DNA"/>
</dbReference>
<dbReference type="PANTHER" id="PTHR39559">
    <property type="match status" value="1"/>
</dbReference>
<dbReference type="InterPro" id="IPR046854">
    <property type="entry name" value="AceK_regulatory"/>
</dbReference>
<feature type="binding site" evidence="11">
    <location>
        <begin position="344"/>
        <end position="350"/>
    </location>
    <ligand>
        <name>ATP</name>
        <dbReference type="ChEBI" id="CHEBI:30616"/>
    </ligand>
</feature>
<organism evidence="14 15">
    <name type="scientific">Andreprevotia lacus DSM 23236</name>
    <dbReference type="NCBI Taxonomy" id="1121001"/>
    <lineage>
        <taxon>Bacteria</taxon>
        <taxon>Pseudomonadati</taxon>
        <taxon>Pseudomonadota</taxon>
        <taxon>Betaproteobacteria</taxon>
        <taxon>Neisseriales</taxon>
        <taxon>Chitinibacteraceae</taxon>
        <taxon>Andreprevotia</taxon>
    </lineage>
</organism>
<dbReference type="PANTHER" id="PTHR39559:SF1">
    <property type="entry name" value="ISOCITRATE DEHYDROGENASE KINASE_PHOSPHATASE"/>
    <property type="match status" value="1"/>
</dbReference>
<keyword evidence="15" id="KW-1185">Reference proteome</keyword>
<proteinExistence type="inferred from homology"/>
<dbReference type="EC" id="2.7.11.5" evidence="11"/>
<comment type="subcellular location">
    <subcellularLocation>
        <location evidence="11">Cytoplasm</location>
    </subcellularLocation>
</comment>
<comment type="similarity">
    <text evidence="11">Belongs to the AceK family.</text>
</comment>
<evidence type="ECO:0000313" key="15">
    <source>
        <dbReference type="Proteomes" id="UP000192761"/>
    </source>
</evidence>
<evidence type="ECO:0000256" key="10">
    <source>
        <dbReference type="ARBA" id="ARBA00022912"/>
    </source>
</evidence>
<evidence type="ECO:0000313" key="14">
    <source>
        <dbReference type="EMBL" id="SMC29311.1"/>
    </source>
</evidence>
<dbReference type="InterPro" id="IPR046855">
    <property type="entry name" value="AceK_kinase"/>
</dbReference>
<feature type="domain" description="Isocitrate dehydrogenase kinase/phosphatase (AceK) kinase" evidence="12">
    <location>
        <begin position="339"/>
        <end position="594"/>
    </location>
</feature>
<feature type="active site" evidence="11">
    <location>
        <position position="400"/>
    </location>
</feature>
<dbReference type="EC" id="3.1.3.-" evidence="11"/>
<evidence type="ECO:0000256" key="8">
    <source>
        <dbReference type="ARBA" id="ARBA00022801"/>
    </source>
</evidence>
<feature type="domain" description="Isocitrate dehydrogenase kinase/phosphatase (AceK) regulatory" evidence="13">
    <location>
        <begin position="36"/>
        <end position="338"/>
    </location>
</feature>
<dbReference type="Pfam" id="PF20423">
    <property type="entry name" value="AceK_regulatory"/>
    <property type="match status" value="1"/>
</dbReference>
<keyword evidence="3 11" id="KW-0723">Serine/threonine-protein kinase</keyword>
<comment type="catalytic activity">
    <reaction evidence="11">
        <text>L-seryl-[isocitrate dehydrogenase] + ATP = O-phospho-L-seryl-[isocitrate dehydrogenase] + ADP + H(+)</text>
        <dbReference type="Rhea" id="RHEA:43540"/>
        <dbReference type="Rhea" id="RHEA-COMP:10605"/>
        <dbReference type="Rhea" id="RHEA-COMP:10606"/>
        <dbReference type="ChEBI" id="CHEBI:15378"/>
        <dbReference type="ChEBI" id="CHEBI:29999"/>
        <dbReference type="ChEBI" id="CHEBI:30616"/>
        <dbReference type="ChEBI" id="CHEBI:83421"/>
        <dbReference type="ChEBI" id="CHEBI:456216"/>
        <dbReference type="EC" id="2.7.11.5"/>
    </reaction>
</comment>